<evidence type="ECO:0000313" key="2">
    <source>
        <dbReference type="Proteomes" id="UP000781932"/>
    </source>
</evidence>
<protein>
    <submittedName>
        <fullName evidence="1">Prefoldin subunit</fullName>
    </submittedName>
</protein>
<organism evidence="1 2">
    <name type="scientific">Colletotrichum karsti</name>
    <dbReference type="NCBI Taxonomy" id="1095194"/>
    <lineage>
        <taxon>Eukaryota</taxon>
        <taxon>Fungi</taxon>
        <taxon>Dikarya</taxon>
        <taxon>Ascomycota</taxon>
        <taxon>Pezizomycotina</taxon>
        <taxon>Sordariomycetes</taxon>
        <taxon>Hypocreomycetidae</taxon>
        <taxon>Glomerellales</taxon>
        <taxon>Glomerellaceae</taxon>
        <taxon>Colletotrichum</taxon>
        <taxon>Colletotrichum boninense species complex</taxon>
    </lineage>
</organism>
<dbReference type="RefSeq" id="XP_038743038.1">
    <property type="nucleotide sequence ID" value="XM_038891751.1"/>
</dbReference>
<name>A0A9P6I0K4_9PEZI</name>
<keyword evidence="2" id="KW-1185">Reference proteome</keyword>
<reference evidence="1" key="2">
    <citation type="submission" date="2020-11" db="EMBL/GenBank/DDBJ databases">
        <title>Whole genome sequencing of Colletotrichum sp.</title>
        <authorList>
            <person name="Li H."/>
        </authorList>
    </citation>
    <scope>NUCLEOTIDE SEQUENCE</scope>
    <source>
        <strain evidence="1">CkLH20</strain>
    </source>
</reference>
<dbReference type="GeneID" id="62164825"/>
<sequence length="941" mass="107728">MPSPIRRTLAQHSDGLAAALDFYRDPEQFLSDAKPEDFELFASLRHTVRVRNILAQYLVRQVSNLDPRIRYVLSDENWAEGLERLERKGYTLQDVKHWAWILIPDDPDKCVTRFFQKSQHQPLFILYHLLSAEPAFTSPDSLWALLQYCRRWYSTEYRVWKRNIGRSLSDETGQSTMDHLPSEQAPLDRTAHHVPKEKKNAVRHPSLMDLGMDPQLFGKLLSMLSTNANRLSSSALPAIADLAVSYIKQIGKERKRIDTGYKLQCEVFNVALQAVSSPAIRKSYDRSVHSWRAIATLLAFSSSLKGQPFIIERDSYRAIRQTLLLLPKTDSERDTASALGASWPAYRMLRDGMEEMAGTEEYVSRVVKAGYMMQEAGYAKDDIDVTTDILGGMAPDNSPTVQTRANYPYRLRVANAQWAALIRTTRNAQEAWMAFQRPPEPGTKPTFNVYWELLTKIAAKPAGPEHHNLPGDGREVFPYDDTNLTEFEKGRLTPPTARALIAEMFQSGVVLQGHRLPSLISKAYSMREALEYLDHSDLEPAAKECIKVCMMEFVEPPPWLATKHHQNVLRAFVKLLCDLQPNRTVEMAQRMPIKHFGRIHYAFRLVQTAWLPTRYKNRAPWELVLYALARPKVALSRGGLQENELEVLTMATEVIEMAETHAALNVEMVNEFGRTIWKVMASTVPILLAAQSASPENRNLMRMYASQNPAHQILERPSSHDDQRSWRQILTPVFKGPLSKSSRPLDAIIREAARHLKKAWRAVSTIGPASDPIPNLEITPTNINNYMRTLAYVGDYEEMLLLLYWTLREWVPASGSLTLLEQDRLARVFRLFRAFAEPMLGEDTVGPLREEIMELSRRESAGIIYWPADEEIENYIRSDKWGNHQNLRELLNVVTEMEAAAHGWIFDEEQGMEESGHVEPRTWRRGLEFGLRHTVIAWKTM</sequence>
<proteinExistence type="predicted"/>
<gene>
    <name evidence="1" type="ORF">CkaCkLH20_09036</name>
</gene>
<dbReference type="OrthoDB" id="5376140at2759"/>
<dbReference type="Proteomes" id="UP000781932">
    <property type="component" value="Unassembled WGS sequence"/>
</dbReference>
<comment type="caution">
    <text evidence="1">The sequence shown here is derived from an EMBL/GenBank/DDBJ whole genome shotgun (WGS) entry which is preliminary data.</text>
</comment>
<dbReference type="AlphaFoldDB" id="A0A9P6I0K4"/>
<dbReference type="EMBL" id="JAATWM020000031">
    <property type="protein sequence ID" value="KAF9873577.1"/>
    <property type="molecule type" value="Genomic_DNA"/>
</dbReference>
<reference evidence="1" key="1">
    <citation type="submission" date="2020-03" db="EMBL/GenBank/DDBJ databases">
        <authorList>
            <person name="He L."/>
        </authorList>
    </citation>
    <scope>NUCLEOTIDE SEQUENCE</scope>
    <source>
        <strain evidence="1">CkLH20</strain>
    </source>
</reference>
<evidence type="ECO:0000313" key="1">
    <source>
        <dbReference type="EMBL" id="KAF9873577.1"/>
    </source>
</evidence>
<accession>A0A9P6I0K4</accession>